<keyword evidence="3" id="KW-0456">Lyase</keyword>
<dbReference type="GO" id="GO:0016829">
    <property type="term" value="F:lyase activity"/>
    <property type="evidence" value="ECO:0007669"/>
    <property type="project" value="UniProtKB-KW"/>
</dbReference>
<protein>
    <submittedName>
        <fullName evidence="3">Lytic transglycosylase domain-containing protein</fullName>
        <ecNumber evidence="3">4.2.2.n1</ecNumber>
    </submittedName>
</protein>
<proteinExistence type="inferred from homology"/>
<dbReference type="Pfam" id="PF01464">
    <property type="entry name" value="SLT"/>
    <property type="match status" value="1"/>
</dbReference>
<dbReference type="PROSITE" id="PS00922">
    <property type="entry name" value="TRANSGLYCOSYLASE"/>
    <property type="match status" value="1"/>
</dbReference>
<feature type="domain" description="Transglycosylase SLT" evidence="2">
    <location>
        <begin position="105"/>
        <end position="211"/>
    </location>
</feature>
<evidence type="ECO:0000259" key="2">
    <source>
        <dbReference type="Pfam" id="PF01464"/>
    </source>
</evidence>
<dbReference type="InterPro" id="IPR023346">
    <property type="entry name" value="Lysozyme-like_dom_sf"/>
</dbReference>
<sequence length="222" mass="24457">MMNVDAMKKILEIQTLRSFGSNTNTQTLDQPDLFNQIMQNTINSGSNANQLGSVATLIEQNSTPIYTLPTVNNQMEVGLFQQPLLNSVNELTTSETSTGSIDHIIASAATTYDVPEELIRSVIKHESNFNPSAVSHAGASGLMQLMPGTATWLGVENIFDPKENVYAGTRYLRDMLNRYNQDPELALAAYNAGPGNVDKYNGIPPFKETTNYVRQVMDSYRA</sequence>
<gene>
    <name evidence="3" type="ORF">AB1471_07210</name>
</gene>
<dbReference type="SUPFAM" id="SSF53955">
    <property type="entry name" value="Lysozyme-like"/>
    <property type="match status" value="1"/>
</dbReference>
<dbReference type="EC" id="4.2.2.n1" evidence="3"/>
<evidence type="ECO:0000256" key="1">
    <source>
        <dbReference type="ARBA" id="ARBA00007734"/>
    </source>
</evidence>
<dbReference type="InterPro" id="IPR000189">
    <property type="entry name" value="Transglyc_AS"/>
</dbReference>
<evidence type="ECO:0000313" key="4">
    <source>
        <dbReference type="Proteomes" id="UP001556040"/>
    </source>
</evidence>
<reference evidence="3 4" key="1">
    <citation type="journal article" date="1979" name="Int. J. Syst. Evol. Microbiol.">
        <title>Bacillus globisporus subsp. marinus subsp. nov.</title>
        <authorList>
            <person name="Liu H."/>
        </authorList>
    </citation>
    <scope>NUCLEOTIDE SEQUENCE [LARGE SCALE GENOMIC DNA]</scope>
    <source>
        <strain evidence="3 4">DSM 1297</strain>
    </source>
</reference>
<keyword evidence="4" id="KW-1185">Reference proteome</keyword>
<comment type="caution">
    <text evidence="3">The sequence shown here is derived from an EMBL/GenBank/DDBJ whole genome shotgun (WGS) entry which is preliminary data.</text>
</comment>
<accession>A0ABV3Q2P4</accession>
<evidence type="ECO:0000313" key="3">
    <source>
        <dbReference type="EMBL" id="MEW9501587.1"/>
    </source>
</evidence>
<dbReference type="Proteomes" id="UP001556040">
    <property type="component" value="Unassembled WGS sequence"/>
</dbReference>
<dbReference type="EMBL" id="JBFMIA010000004">
    <property type="protein sequence ID" value="MEW9501587.1"/>
    <property type="molecule type" value="Genomic_DNA"/>
</dbReference>
<dbReference type="Gene3D" id="1.10.530.10">
    <property type="match status" value="1"/>
</dbReference>
<dbReference type="InterPro" id="IPR008258">
    <property type="entry name" value="Transglycosylase_SLT_dom_1"/>
</dbReference>
<dbReference type="CDD" id="cd00254">
    <property type="entry name" value="LT-like"/>
    <property type="match status" value="1"/>
</dbReference>
<comment type="similarity">
    <text evidence="1">Belongs to the transglycosylase Slt family.</text>
</comment>
<organism evidence="3 4">
    <name type="scientific">Jeotgalibacillus marinus</name>
    <dbReference type="NCBI Taxonomy" id="86667"/>
    <lineage>
        <taxon>Bacteria</taxon>
        <taxon>Bacillati</taxon>
        <taxon>Bacillota</taxon>
        <taxon>Bacilli</taxon>
        <taxon>Bacillales</taxon>
        <taxon>Caryophanaceae</taxon>
        <taxon>Jeotgalibacillus</taxon>
    </lineage>
</organism>
<dbReference type="PANTHER" id="PTHR37423">
    <property type="entry name" value="SOLUBLE LYTIC MUREIN TRANSGLYCOSYLASE-RELATED"/>
    <property type="match status" value="1"/>
</dbReference>
<dbReference type="PANTHER" id="PTHR37423:SF2">
    <property type="entry name" value="MEMBRANE-BOUND LYTIC MUREIN TRANSGLYCOSYLASE C"/>
    <property type="match status" value="1"/>
</dbReference>
<name>A0ABV3Q2P4_9BACL</name>